<evidence type="ECO:0000256" key="3">
    <source>
        <dbReference type="ARBA" id="ARBA00023027"/>
    </source>
</evidence>
<dbReference type="SUPFAM" id="SSF55961">
    <property type="entry name" value="Bet v1-like"/>
    <property type="match status" value="1"/>
</dbReference>
<dbReference type="Pfam" id="PF08982">
    <property type="entry name" value="AtaL"/>
    <property type="match status" value="1"/>
</dbReference>
<dbReference type="Gene3D" id="3.40.309.10">
    <property type="entry name" value="Aldehyde Dehydrogenase, Chain A, domain 2"/>
    <property type="match status" value="1"/>
</dbReference>
<proteinExistence type="inferred from homology"/>
<dbReference type="InterPro" id="IPR015590">
    <property type="entry name" value="Aldehyde_DH_dom"/>
</dbReference>
<dbReference type="SUPFAM" id="SSF50475">
    <property type="entry name" value="FMN-binding split barrel"/>
    <property type="match status" value="1"/>
</dbReference>
<dbReference type="Gene3D" id="2.30.110.10">
    <property type="entry name" value="Electron Transport, Fmn-binding Protein, Chain A"/>
    <property type="match status" value="1"/>
</dbReference>
<dbReference type="InterPro" id="IPR023393">
    <property type="entry name" value="START-like_dom_sf"/>
</dbReference>
<dbReference type="Gene3D" id="3.40.605.10">
    <property type="entry name" value="Aldehyde Dehydrogenase, Chain A, domain 1"/>
    <property type="match status" value="1"/>
</dbReference>
<dbReference type="PANTHER" id="PTHR11699">
    <property type="entry name" value="ALDEHYDE DEHYDROGENASE-RELATED"/>
    <property type="match status" value="1"/>
</dbReference>
<dbReference type="InterPro" id="IPR029510">
    <property type="entry name" value="Ald_DH_CS_GLU"/>
</dbReference>
<dbReference type="FunFam" id="3.40.605.10:FF:000011">
    <property type="entry name" value="ALD5p Mitochondrial aldehyde dehydrogenase"/>
    <property type="match status" value="1"/>
</dbReference>
<dbReference type="PROSITE" id="PS00687">
    <property type="entry name" value="ALDEHYDE_DEHYDR_GLU"/>
    <property type="match status" value="1"/>
</dbReference>
<evidence type="ECO:0000256" key="2">
    <source>
        <dbReference type="ARBA" id="ARBA00023002"/>
    </source>
</evidence>
<feature type="domain" description="Aldehyde dehydrogenase" evidence="6">
    <location>
        <begin position="471"/>
        <end position="755"/>
    </location>
</feature>
<evidence type="ECO:0000313" key="8">
    <source>
        <dbReference type="Proteomes" id="UP000059188"/>
    </source>
</evidence>
<dbReference type="InterPro" id="IPR016160">
    <property type="entry name" value="Ald_DH_CS_CYS"/>
</dbReference>
<accession>A0A0B7F938</accession>
<feature type="active site" evidence="4">
    <location>
        <position position="710"/>
    </location>
</feature>
<protein>
    <submittedName>
        <fullName evidence="7">Aldehyde dehydrogenase (NAD+)</fullName>
        <ecNumber evidence="7">1.2.1.3</ecNumber>
    </submittedName>
</protein>
<organism evidence="7 8">
    <name type="scientific">Thanatephorus cucumeris (strain AG1-IB / isolate 7/3/14)</name>
    <name type="common">Lettuce bottom rot fungus</name>
    <name type="synonym">Rhizoctonia solani</name>
    <dbReference type="NCBI Taxonomy" id="1108050"/>
    <lineage>
        <taxon>Eukaryota</taxon>
        <taxon>Fungi</taxon>
        <taxon>Dikarya</taxon>
        <taxon>Basidiomycota</taxon>
        <taxon>Agaricomycotina</taxon>
        <taxon>Agaricomycetes</taxon>
        <taxon>Cantharellales</taxon>
        <taxon>Ceratobasidiaceae</taxon>
        <taxon>Rhizoctonia</taxon>
        <taxon>Rhizoctonia solani AG-1</taxon>
    </lineage>
</organism>
<dbReference type="Proteomes" id="UP000059188">
    <property type="component" value="Unassembled WGS sequence"/>
</dbReference>
<dbReference type="OrthoDB" id="310895at2759"/>
<dbReference type="InterPro" id="IPR016163">
    <property type="entry name" value="Ald_DH_C"/>
</dbReference>
<dbReference type="GO" id="GO:0004029">
    <property type="term" value="F:aldehyde dehydrogenase (NAD+) activity"/>
    <property type="evidence" value="ECO:0007669"/>
    <property type="project" value="UniProtKB-EC"/>
</dbReference>
<evidence type="ECO:0000259" key="6">
    <source>
        <dbReference type="Pfam" id="PF00171"/>
    </source>
</evidence>
<dbReference type="PROSITE" id="PS00070">
    <property type="entry name" value="ALDEHYDE_DEHYDR_CYS"/>
    <property type="match status" value="1"/>
</dbReference>
<reference evidence="7 8" key="1">
    <citation type="submission" date="2014-11" db="EMBL/GenBank/DDBJ databases">
        <authorList>
            <person name="Wibberg Daniel"/>
        </authorList>
    </citation>
    <scope>NUCLEOTIDE SEQUENCE [LARGE SCALE GENOMIC DNA]</scope>
    <source>
        <strain evidence="7">Rhizoctonia solani AG1-IB 7/3/14</strain>
    </source>
</reference>
<keyword evidence="3" id="KW-0520">NAD</keyword>
<keyword evidence="2 5" id="KW-0560">Oxidoreductase</keyword>
<dbReference type="SUPFAM" id="SSF53720">
    <property type="entry name" value="ALDH-like"/>
    <property type="match status" value="1"/>
</dbReference>
<name>A0A0B7F938_THACB</name>
<dbReference type="InterPro" id="IPR016161">
    <property type="entry name" value="Ald_DH/histidinol_DH"/>
</dbReference>
<comment type="similarity">
    <text evidence="1 5">Belongs to the aldehyde dehydrogenase family.</text>
</comment>
<evidence type="ECO:0000256" key="1">
    <source>
        <dbReference type="ARBA" id="ARBA00009986"/>
    </source>
</evidence>
<evidence type="ECO:0000313" key="7">
    <source>
        <dbReference type="EMBL" id="CEL52723.1"/>
    </source>
</evidence>
<dbReference type="Gene3D" id="3.30.530.20">
    <property type="match status" value="1"/>
</dbReference>
<dbReference type="AlphaFoldDB" id="A0A0B7F938"/>
<evidence type="ECO:0000256" key="5">
    <source>
        <dbReference type="RuleBase" id="RU003345"/>
    </source>
</evidence>
<evidence type="ECO:0000256" key="4">
    <source>
        <dbReference type="PROSITE-ProRule" id="PRU10007"/>
    </source>
</evidence>
<dbReference type="InterPro" id="IPR015075">
    <property type="entry name" value="AtaL"/>
</dbReference>
<dbReference type="EC" id="1.2.1.3" evidence="7"/>
<gene>
    <name evidence="7" type="ORF">RSOLAG1IB_11066</name>
</gene>
<dbReference type="STRING" id="1108050.A0A0B7F938"/>
<dbReference type="InterPro" id="IPR012349">
    <property type="entry name" value="Split_barrel_FMN-bd"/>
</dbReference>
<dbReference type="EMBL" id="LN679199">
    <property type="protein sequence ID" value="CEL52723.1"/>
    <property type="molecule type" value="Genomic_DNA"/>
</dbReference>
<sequence>MSASFNYAYTVPFPSDVNISWDQAFEGLRQKARAPMDFVPVASCEVLEESSKYIKRKVVLNNGDRMTEDIDLYAPSLVTFKGDSGSFITNLISENAKGERLLTFTFSIPIPGVEPGSNAEDEKMKEMHELFTGAVTQTMKVILKSFKNHTMVNFHDSIPESFIPWINEQHCFWVATAPLSADGHVNVSPKGMTGTFKLLGPNACFYQDLSGSGVETISHLRENKRITIMFSAFKGSPRILRLWGTGVVHELGTPRYEELIPFSDRLPGSRAAIEVQVQSRKLMRVFGSFLRRDADGCPEEIKDATDPLAHLKPTPAYPLPEGTVPEKSLRKYWAVKNIRSIDGVPGLHLGRAYAGLPMTRDKVKDNTRFHQPVEVVGSQATKAGVMEIPGRGSWAPIILAFALGLAASQFVGLVHHAYSLALGFLSTSPTHTYTTHTHTYTMPSVFDYSFEDHGHKFTTKFSTGLLINGEWVDGSKKTTIDVVNPTTGKVLTKISEGTEKDVDLAVQAAQKAYDTAWGLNVSGVKRGQILIRIAELIERDIDEIAAVEALDNGKAFTIAKGFDASEAAACFRYYGGWADKHHGKVAEIDDSRLAYTRHEPIGVVGQIIPWNFPLLMFAWKLAPALATGNTIVIKPSEFTPLSALRVAALFKEAGLPDGVVNVVSGYGQTVGAAISSHMKIEKVAFTGSTAVGRTIMKAAAASNLKNVTLELGGKSPNIIFNDADLEAAVRWAAFGIFFNHGQTCCAGSRVFVQSGTPGFADPVRSYHGLH</sequence>
<dbReference type="InterPro" id="IPR016162">
    <property type="entry name" value="Ald_DH_N"/>
</dbReference>
<keyword evidence="8" id="KW-1185">Reference proteome</keyword>
<dbReference type="Pfam" id="PF00171">
    <property type="entry name" value="Aldedh"/>
    <property type="match status" value="1"/>
</dbReference>